<gene>
    <name evidence="6" type="ORF">METESE_04260</name>
</gene>
<dbReference type="EMBL" id="AP027081">
    <property type="protein sequence ID" value="BDU75468.1"/>
    <property type="molecule type" value="Genomic_DNA"/>
</dbReference>
<keyword evidence="3" id="KW-0233">DNA recombination</keyword>
<dbReference type="Pfam" id="PF00589">
    <property type="entry name" value="Phage_integrase"/>
    <property type="match status" value="1"/>
</dbReference>
<feature type="domain" description="Tyr recombinase" evidence="5">
    <location>
        <begin position="23"/>
        <end position="208"/>
    </location>
</feature>
<dbReference type="PANTHER" id="PTHR30349">
    <property type="entry name" value="PHAGE INTEGRASE-RELATED"/>
    <property type="match status" value="1"/>
</dbReference>
<dbReference type="AlphaFoldDB" id="A0AA48HBX4"/>
<evidence type="ECO:0000313" key="7">
    <source>
        <dbReference type="Proteomes" id="UP001228113"/>
    </source>
</evidence>
<evidence type="ECO:0000256" key="2">
    <source>
        <dbReference type="ARBA" id="ARBA00023125"/>
    </source>
</evidence>
<keyword evidence="7" id="KW-1185">Reference proteome</keyword>
<dbReference type="Gene3D" id="1.10.443.10">
    <property type="entry name" value="Intergrase catalytic core"/>
    <property type="match status" value="1"/>
</dbReference>
<dbReference type="InterPro" id="IPR002104">
    <property type="entry name" value="Integrase_catalytic"/>
</dbReference>
<dbReference type="GO" id="GO:0003677">
    <property type="term" value="F:DNA binding"/>
    <property type="evidence" value="ECO:0007669"/>
    <property type="project" value="UniProtKB-KW"/>
</dbReference>
<organism evidence="6 7">
    <name type="scientific">Mesoterricola sediminis</name>
    <dbReference type="NCBI Taxonomy" id="2927980"/>
    <lineage>
        <taxon>Bacteria</taxon>
        <taxon>Pseudomonadati</taxon>
        <taxon>Acidobacteriota</taxon>
        <taxon>Holophagae</taxon>
        <taxon>Holophagales</taxon>
        <taxon>Holophagaceae</taxon>
        <taxon>Mesoterricola</taxon>
    </lineage>
</organism>
<protein>
    <recommendedName>
        <fullName evidence="5">Tyr recombinase domain-containing protein</fullName>
    </recommendedName>
</protein>
<dbReference type="Proteomes" id="UP001228113">
    <property type="component" value="Chromosome"/>
</dbReference>
<evidence type="ECO:0000313" key="6">
    <source>
        <dbReference type="EMBL" id="BDU75468.1"/>
    </source>
</evidence>
<name>A0AA48HBX4_9BACT</name>
<feature type="region of interest" description="Disordered" evidence="4">
    <location>
        <begin position="211"/>
        <end position="232"/>
    </location>
</feature>
<sequence>MVKEGHLLYSPAMDLELPRMEHRLPKAVLTQKEAEAVLAVPDVGSTLGLRDRAILETLYSTGMRRLELIGLRIHDVDFDRGTVMIRQGKGRKDRMVPVGDRALAWIAAWRDRGRPDLVTGRDHGGLFLTELGEELRPTHLTRLARDYVDKANLGKRGSCHIWRHTMATLMLENGADIRFIQGMLSHACLTTTQIYTQVSIRQLKAIHAATHPGKLPESVKRRQEEDPEPTAEDLLAQLELEAEESPED</sequence>
<dbReference type="GO" id="GO:0006310">
    <property type="term" value="P:DNA recombination"/>
    <property type="evidence" value="ECO:0007669"/>
    <property type="project" value="UniProtKB-KW"/>
</dbReference>
<dbReference type="KEGG" id="msea:METESE_04260"/>
<dbReference type="PROSITE" id="PS51898">
    <property type="entry name" value="TYR_RECOMBINASE"/>
    <property type="match status" value="1"/>
</dbReference>
<comment type="similarity">
    <text evidence="1">Belongs to the 'phage' integrase family.</text>
</comment>
<accession>A0AA48HBX4</accession>
<evidence type="ECO:0000256" key="4">
    <source>
        <dbReference type="SAM" id="MobiDB-lite"/>
    </source>
</evidence>
<proteinExistence type="inferred from homology"/>
<keyword evidence="2" id="KW-0238">DNA-binding</keyword>
<dbReference type="InterPro" id="IPR013762">
    <property type="entry name" value="Integrase-like_cat_sf"/>
</dbReference>
<dbReference type="InterPro" id="IPR011010">
    <property type="entry name" value="DNA_brk_join_enz"/>
</dbReference>
<dbReference type="InterPro" id="IPR050090">
    <property type="entry name" value="Tyrosine_recombinase_XerCD"/>
</dbReference>
<dbReference type="GO" id="GO:0015074">
    <property type="term" value="P:DNA integration"/>
    <property type="evidence" value="ECO:0007669"/>
    <property type="project" value="InterPro"/>
</dbReference>
<evidence type="ECO:0000256" key="1">
    <source>
        <dbReference type="ARBA" id="ARBA00008857"/>
    </source>
</evidence>
<evidence type="ECO:0000256" key="3">
    <source>
        <dbReference type="ARBA" id="ARBA00023172"/>
    </source>
</evidence>
<dbReference type="SUPFAM" id="SSF56349">
    <property type="entry name" value="DNA breaking-rejoining enzymes"/>
    <property type="match status" value="1"/>
</dbReference>
<dbReference type="PANTHER" id="PTHR30349:SF41">
    <property type="entry name" value="INTEGRASE_RECOMBINASE PROTEIN MJ0367-RELATED"/>
    <property type="match status" value="1"/>
</dbReference>
<reference evidence="6" key="1">
    <citation type="journal article" date="2023" name="Int. J. Syst. Evol. Microbiol.">
        <title>Mesoterricola silvestris gen. nov., sp. nov., Mesoterricola sediminis sp. nov., Geothrix oryzae sp. nov., Geothrix edaphica sp. nov., Geothrix rubra sp. nov., and Geothrix limicola sp. nov., six novel members of Acidobacteriota isolated from soils.</title>
        <authorList>
            <person name="Itoh H."/>
            <person name="Sugisawa Y."/>
            <person name="Mise K."/>
            <person name="Xu Z."/>
            <person name="Kuniyasu M."/>
            <person name="Ushijima N."/>
            <person name="Kawano K."/>
            <person name="Kobayashi E."/>
            <person name="Shiratori Y."/>
            <person name="Masuda Y."/>
            <person name="Senoo K."/>
        </authorList>
    </citation>
    <scope>NUCLEOTIDE SEQUENCE</scope>
    <source>
        <strain evidence="6">W786</strain>
    </source>
</reference>
<evidence type="ECO:0000259" key="5">
    <source>
        <dbReference type="PROSITE" id="PS51898"/>
    </source>
</evidence>